<organism evidence="3 4">
    <name type="scientific">Skermanella aerolata</name>
    <dbReference type="NCBI Taxonomy" id="393310"/>
    <lineage>
        <taxon>Bacteria</taxon>
        <taxon>Pseudomonadati</taxon>
        <taxon>Pseudomonadota</taxon>
        <taxon>Alphaproteobacteria</taxon>
        <taxon>Rhodospirillales</taxon>
        <taxon>Azospirillaceae</taxon>
        <taxon>Skermanella</taxon>
    </lineage>
</organism>
<dbReference type="OrthoDB" id="5516488at2"/>
<gene>
    <name evidence="3" type="ORF">SAE02_42310</name>
</gene>
<name>A0A512DUD9_9PROT</name>
<evidence type="ECO:0000313" key="4">
    <source>
        <dbReference type="Proteomes" id="UP000321523"/>
    </source>
</evidence>
<accession>A0A512DUD9</accession>
<dbReference type="RefSeq" id="WP_147040697.1">
    <property type="nucleotide sequence ID" value="NZ_BJYZ01000019.1"/>
</dbReference>
<evidence type="ECO:0000313" key="3">
    <source>
        <dbReference type="EMBL" id="GEO40083.1"/>
    </source>
</evidence>
<keyword evidence="4" id="KW-1185">Reference proteome</keyword>
<comment type="caution">
    <text evidence="3">The sequence shown here is derived from an EMBL/GenBank/DDBJ whole genome shotgun (WGS) entry which is preliminary data.</text>
</comment>
<feature type="region of interest" description="Disordered" evidence="1">
    <location>
        <begin position="1"/>
        <end position="20"/>
    </location>
</feature>
<evidence type="ECO:0000256" key="1">
    <source>
        <dbReference type="SAM" id="MobiDB-lite"/>
    </source>
</evidence>
<protein>
    <recommendedName>
        <fullName evidence="2">Rap1a immunity protein domain-containing protein</fullName>
    </recommendedName>
</protein>
<sequence length="165" mass="18063">MNTGYALTKGGPLNRDASSPMVATKERTMKRRQKPFLLAVMAALAVMTIIPAVRAQPVADPTETDFQVMTTGDLVRLCEATPADATGIAALHFCHGFAVGAYQYHQIAAAAEAKPPLFCEPRPRPMRNEAVAGFVSWAKQNPQAMNTLPVEGIFRYLAQRYPCRR</sequence>
<feature type="domain" description="Rap1a immunity protein" evidence="2">
    <location>
        <begin position="70"/>
        <end position="163"/>
    </location>
</feature>
<proteinExistence type="predicted"/>
<dbReference type="Pfam" id="PF18602">
    <property type="entry name" value="Rap1a"/>
    <property type="match status" value="1"/>
</dbReference>
<dbReference type="EMBL" id="BJYZ01000019">
    <property type="protein sequence ID" value="GEO40083.1"/>
    <property type="molecule type" value="Genomic_DNA"/>
</dbReference>
<evidence type="ECO:0000259" key="2">
    <source>
        <dbReference type="Pfam" id="PF18602"/>
    </source>
</evidence>
<dbReference type="InterPro" id="IPR041238">
    <property type="entry name" value="Rap1a"/>
</dbReference>
<dbReference type="Proteomes" id="UP000321523">
    <property type="component" value="Unassembled WGS sequence"/>
</dbReference>
<dbReference type="AlphaFoldDB" id="A0A512DUD9"/>
<reference evidence="3 4" key="1">
    <citation type="submission" date="2019-07" db="EMBL/GenBank/DDBJ databases">
        <title>Whole genome shotgun sequence of Skermanella aerolata NBRC 106429.</title>
        <authorList>
            <person name="Hosoyama A."/>
            <person name="Uohara A."/>
            <person name="Ohji S."/>
            <person name="Ichikawa N."/>
        </authorList>
    </citation>
    <scope>NUCLEOTIDE SEQUENCE [LARGE SCALE GENOMIC DNA]</scope>
    <source>
        <strain evidence="3 4">NBRC 106429</strain>
    </source>
</reference>